<evidence type="ECO:0000256" key="1">
    <source>
        <dbReference type="ARBA" id="ARBA00001928"/>
    </source>
</evidence>
<sequence>MGLRKRVEGLLHWFYDYLLSWIHPRCQWGWLSYVRKTGKYEREKEPLLKKIKLTLLFNPLTEWIDTTQAMRTYIHNDTLDQGKKEGTPESKKQIGKFIKDYEIDMSQYEPSDYTKYRNFEDFFTRRHAPGSRPIDSPDDASKAVCVADSRVVAYESVEESRRLWIKGRDFSLTNLVMDTELGKEYANAAVASFRLSPQDYHRYHSPVTGKIKLFRSIPGTYYQVDPVALRSDVDVLTKNKRQFVVIETEALGDVLFVAIGATDVGSVVIHEQYRQPGQEIKKGDELGIFQFGGSSIIVAFPKGRIDFDQDILNHSKRKIQVAVEVGMSLGRARGSSPSESSAPSPPGEKSFAEVARDL</sequence>
<dbReference type="GO" id="GO:0006646">
    <property type="term" value="P:phosphatidylethanolamine biosynthetic process"/>
    <property type="evidence" value="ECO:0007669"/>
    <property type="project" value="UniProtKB-UniPathway"/>
</dbReference>
<evidence type="ECO:0000256" key="12">
    <source>
        <dbReference type="SAM" id="MobiDB-lite"/>
    </source>
</evidence>
<keyword evidence="4" id="KW-0444">Lipid biosynthesis</keyword>
<dbReference type="EMBL" id="QVQW01000009">
    <property type="protein sequence ID" value="RKU47302.1"/>
    <property type="molecule type" value="Genomic_DNA"/>
</dbReference>
<evidence type="ECO:0000256" key="8">
    <source>
        <dbReference type="ARBA" id="ARBA00023239"/>
    </source>
</evidence>
<comment type="caution">
    <text evidence="13">The sequence shown here is derived from an EMBL/GenBank/DDBJ whole genome shotgun (WGS) entry which is preliminary data.</text>
</comment>
<dbReference type="GO" id="GO:0004609">
    <property type="term" value="F:phosphatidylserine decarboxylase activity"/>
    <property type="evidence" value="ECO:0007669"/>
    <property type="project" value="UniProtKB-EC"/>
</dbReference>
<dbReference type="InterPro" id="IPR033177">
    <property type="entry name" value="PSD-B"/>
</dbReference>
<keyword evidence="8" id="KW-0456">Lyase</keyword>
<evidence type="ECO:0000256" key="5">
    <source>
        <dbReference type="ARBA" id="ARBA00022793"/>
    </source>
</evidence>
<evidence type="ECO:0000256" key="10">
    <source>
        <dbReference type="ARBA" id="ARBA00023317"/>
    </source>
</evidence>
<comment type="pathway">
    <text evidence="11">Phospholipid metabolism; phosphatidylethanolamine biosynthesis.</text>
</comment>
<dbReference type="NCBIfam" id="TIGR00163">
    <property type="entry name" value="PS_decarb"/>
    <property type="match status" value="1"/>
</dbReference>
<dbReference type="UniPathway" id="UPA00558"/>
<dbReference type="Proteomes" id="UP000275385">
    <property type="component" value="Unassembled WGS sequence"/>
</dbReference>
<gene>
    <name evidence="13" type="ORF">DL546_000358</name>
</gene>
<evidence type="ECO:0000256" key="7">
    <source>
        <dbReference type="ARBA" id="ARBA00023209"/>
    </source>
</evidence>
<dbReference type="AlphaFoldDB" id="A0A420YHG8"/>
<name>A0A420YHG8_9PEZI</name>
<dbReference type="InterPro" id="IPR003817">
    <property type="entry name" value="PS_Dcarbxylase"/>
</dbReference>
<reference evidence="13 14" key="1">
    <citation type="submission" date="2018-08" db="EMBL/GenBank/DDBJ databases">
        <title>Draft genome of the lignicolous fungus Coniochaeta pulveracea.</title>
        <authorList>
            <person name="Borstlap C.J."/>
            <person name="De Witt R.N."/>
            <person name="Botha A."/>
            <person name="Volschenk H."/>
        </authorList>
    </citation>
    <scope>NUCLEOTIDE SEQUENCE [LARGE SCALE GENOMIC DNA]</scope>
    <source>
        <strain evidence="13 14">CAB683</strain>
    </source>
</reference>
<keyword evidence="5" id="KW-0210">Decarboxylase</keyword>
<dbReference type="OrthoDB" id="5973539at2759"/>
<keyword evidence="6" id="KW-0443">Lipid metabolism</keyword>
<evidence type="ECO:0000313" key="14">
    <source>
        <dbReference type="Proteomes" id="UP000275385"/>
    </source>
</evidence>
<dbReference type="Pfam" id="PF02666">
    <property type="entry name" value="PS_Dcarbxylase"/>
    <property type="match status" value="1"/>
</dbReference>
<dbReference type="PANTHER" id="PTHR10067:SF11">
    <property type="entry name" value="PHOSPHATIDYLSERINE DECARBOXYLASE"/>
    <property type="match status" value="1"/>
</dbReference>
<dbReference type="PANTHER" id="PTHR10067">
    <property type="entry name" value="PHOSPHATIDYLSERINE DECARBOXYLASE"/>
    <property type="match status" value="1"/>
</dbReference>
<evidence type="ECO:0000313" key="13">
    <source>
        <dbReference type="EMBL" id="RKU47302.1"/>
    </source>
</evidence>
<accession>A0A420YHG8</accession>
<protein>
    <recommendedName>
        <fullName evidence="3">phosphatidylserine decarboxylase</fullName>
        <ecNumber evidence="3">4.1.1.65</ecNumber>
    </recommendedName>
</protein>
<proteinExistence type="predicted"/>
<keyword evidence="9" id="KW-1208">Phospholipid metabolism</keyword>
<feature type="compositionally biased region" description="Low complexity" evidence="12">
    <location>
        <begin position="331"/>
        <end position="342"/>
    </location>
</feature>
<keyword evidence="10" id="KW-0670">Pyruvate</keyword>
<evidence type="ECO:0000256" key="6">
    <source>
        <dbReference type="ARBA" id="ARBA00023098"/>
    </source>
</evidence>
<evidence type="ECO:0000256" key="3">
    <source>
        <dbReference type="ARBA" id="ARBA00012243"/>
    </source>
</evidence>
<keyword evidence="7" id="KW-0594">Phospholipid biosynthesis</keyword>
<evidence type="ECO:0000256" key="4">
    <source>
        <dbReference type="ARBA" id="ARBA00022516"/>
    </source>
</evidence>
<evidence type="ECO:0000256" key="2">
    <source>
        <dbReference type="ARBA" id="ARBA00005189"/>
    </source>
</evidence>
<dbReference type="STRING" id="177199.A0A420YHG8"/>
<feature type="region of interest" description="Disordered" evidence="12">
    <location>
        <begin position="330"/>
        <end position="358"/>
    </location>
</feature>
<organism evidence="13 14">
    <name type="scientific">Coniochaeta pulveracea</name>
    <dbReference type="NCBI Taxonomy" id="177199"/>
    <lineage>
        <taxon>Eukaryota</taxon>
        <taxon>Fungi</taxon>
        <taxon>Dikarya</taxon>
        <taxon>Ascomycota</taxon>
        <taxon>Pezizomycotina</taxon>
        <taxon>Sordariomycetes</taxon>
        <taxon>Sordariomycetidae</taxon>
        <taxon>Coniochaetales</taxon>
        <taxon>Coniochaetaceae</taxon>
        <taxon>Coniochaeta</taxon>
    </lineage>
</organism>
<evidence type="ECO:0000256" key="11">
    <source>
        <dbReference type="ARBA" id="ARBA00024326"/>
    </source>
</evidence>
<dbReference type="EC" id="4.1.1.65" evidence="3"/>
<comment type="pathway">
    <text evidence="2">Lipid metabolism.</text>
</comment>
<comment type="cofactor">
    <cofactor evidence="1">
        <name>pyruvate</name>
        <dbReference type="ChEBI" id="CHEBI:15361"/>
    </cofactor>
</comment>
<keyword evidence="14" id="KW-1185">Reference proteome</keyword>
<evidence type="ECO:0000256" key="9">
    <source>
        <dbReference type="ARBA" id="ARBA00023264"/>
    </source>
</evidence>